<name>A0A8X6NNB3_NEPPI</name>
<sequence>MRERKAQRMLRHENMCFQTWMPSPLINARDFSDKGIDSTPVVKIAPATGTTAVNATKPESGEFEPDLDCNVCREEQSRSQVVVFNDGQTSVPAEVDEMDDVFRNLPHDQNAKNCLLYMIHFTESKFMLFIHVLLLAIPLSSGFMGAKYMDQCFLSPETPVFLFMMGVIGTIVIFCRILLITQKIMLPRRGEWQALGVIMIVGVLAIVVCLATEMFSFSRKAPSFEEGDPRFCHETFYNFTYWINWTCVFVLTLMFLLELPKCSWSSSQAELVS</sequence>
<evidence type="ECO:0000313" key="2">
    <source>
        <dbReference type="EMBL" id="GFT22953.1"/>
    </source>
</evidence>
<organism evidence="2 3">
    <name type="scientific">Nephila pilipes</name>
    <name type="common">Giant wood spider</name>
    <name type="synonym">Nephila maculata</name>
    <dbReference type="NCBI Taxonomy" id="299642"/>
    <lineage>
        <taxon>Eukaryota</taxon>
        <taxon>Metazoa</taxon>
        <taxon>Ecdysozoa</taxon>
        <taxon>Arthropoda</taxon>
        <taxon>Chelicerata</taxon>
        <taxon>Arachnida</taxon>
        <taxon>Araneae</taxon>
        <taxon>Araneomorphae</taxon>
        <taxon>Entelegynae</taxon>
        <taxon>Araneoidea</taxon>
        <taxon>Nephilidae</taxon>
        <taxon>Nephila</taxon>
    </lineage>
</organism>
<dbReference type="PANTHER" id="PTHR33444">
    <property type="entry name" value="SI:DKEY-19B23.12-RELATED"/>
    <property type="match status" value="1"/>
</dbReference>
<proteinExistence type="predicted"/>
<keyword evidence="1" id="KW-1133">Transmembrane helix</keyword>
<evidence type="ECO:0000256" key="1">
    <source>
        <dbReference type="SAM" id="Phobius"/>
    </source>
</evidence>
<keyword evidence="1" id="KW-0812">Transmembrane</keyword>
<feature type="transmembrane region" description="Helical" evidence="1">
    <location>
        <begin position="160"/>
        <end position="180"/>
    </location>
</feature>
<feature type="transmembrane region" description="Helical" evidence="1">
    <location>
        <begin position="126"/>
        <end position="148"/>
    </location>
</feature>
<protein>
    <submittedName>
        <fullName evidence="2">Uncharacterized protein</fullName>
    </submittedName>
</protein>
<evidence type="ECO:0000313" key="3">
    <source>
        <dbReference type="Proteomes" id="UP000887013"/>
    </source>
</evidence>
<accession>A0A8X6NNB3</accession>
<dbReference type="InterPro" id="IPR040350">
    <property type="entry name" value="TMEM272"/>
</dbReference>
<dbReference type="OrthoDB" id="6429720at2759"/>
<keyword evidence="1" id="KW-0472">Membrane</keyword>
<feature type="transmembrane region" description="Helical" evidence="1">
    <location>
        <begin position="236"/>
        <end position="257"/>
    </location>
</feature>
<reference evidence="2" key="1">
    <citation type="submission" date="2020-08" db="EMBL/GenBank/DDBJ databases">
        <title>Multicomponent nature underlies the extraordinary mechanical properties of spider dragline silk.</title>
        <authorList>
            <person name="Kono N."/>
            <person name="Nakamura H."/>
            <person name="Mori M."/>
            <person name="Yoshida Y."/>
            <person name="Ohtoshi R."/>
            <person name="Malay A.D."/>
            <person name="Moran D.A.P."/>
            <person name="Tomita M."/>
            <person name="Numata K."/>
            <person name="Arakawa K."/>
        </authorList>
    </citation>
    <scope>NUCLEOTIDE SEQUENCE</scope>
</reference>
<feature type="transmembrane region" description="Helical" evidence="1">
    <location>
        <begin position="192"/>
        <end position="216"/>
    </location>
</feature>
<gene>
    <name evidence="2" type="primary">NCL1_34023</name>
    <name evidence="2" type="ORF">NPIL_370431</name>
</gene>
<dbReference type="Proteomes" id="UP000887013">
    <property type="component" value="Unassembled WGS sequence"/>
</dbReference>
<comment type="caution">
    <text evidence="2">The sequence shown here is derived from an EMBL/GenBank/DDBJ whole genome shotgun (WGS) entry which is preliminary data.</text>
</comment>
<dbReference type="PANTHER" id="PTHR33444:SF2">
    <property type="entry name" value="MARVEL DOMAIN-CONTAINING PROTEIN"/>
    <property type="match status" value="1"/>
</dbReference>
<dbReference type="AlphaFoldDB" id="A0A8X6NNB3"/>
<dbReference type="EMBL" id="BMAW01059826">
    <property type="protein sequence ID" value="GFT22953.1"/>
    <property type="molecule type" value="Genomic_DNA"/>
</dbReference>
<keyword evidence="3" id="KW-1185">Reference proteome</keyword>